<dbReference type="SUPFAM" id="SSF141457">
    <property type="entry name" value="BH3618-like"/>
    <property type="match status" value="1"/>
</dbReference>
<dbReference type="EMBL" id="CP042652">
    <property type="protein sequence ID" value="QKE27627.1"/>
    <property type="molecule type" value="Genomic_DNA"/>
</dbReference>
<accession>A0A6M8ET60</accession>
<evidence type="ECO:0000256" key="3">
    <source>
        <dbReference type="ARBA" id="ARBA00022845"/>
    </source>
</evidence>
<keyword evidence="2" id="KW-1005">Bacterial flagellum biogenesis</keyword>
<keyword evidence="3" id="KW-0810">Translation regulation</keyword>
<sequence>MYKIVLPILGFEGFNSLSIEKIDESFSFLVLNEKTKITVMNIKALNKISFNFEIDDSALEKLKIKSKNDFDTYFVVVSQNPIENSIVNLISPILINEKEKLIGQYLTSLKVDPCLASIDECAI</sequence>
<keyword evidence="6" id="KW-1185">Reference proteome</keyword>
<organism evidence="5 6">
    <name type="scientific">Arcobacter acticola</name>
    <dbReference type="NCBI Taxonomy" id="1849015"/>
    <lineage>
        <taxon>Bacteria</taxon>
        <taxon>Pseudomonadati</taxon>
        <taxon>Campylobacterota</taxon>
        <taxon>Epsilonproteobacteria</taxon>
        <taxon>Campylobacterales</taxon>
        <taxon>Arcobacteraceae</taxon>
        <taxon>Arcobacter</taxon>
    </lineage>
</organism>
<evidence type="ECO:0000256" key="1">
    <source>
        <dbReference type="ARBA" id="ARBA00022490"/>
    </source>
</evidence>
<gene>
    <name evidence="5" type="primary">fliW</name>
    <name evidence="5" type="ORF">AACT_0417</name>
</gene>
<reference evidence="5 6" key="1">
    <citation type="submission" date="2019-08" db="EMBL/GenBank/DDBJ databases">
        <title>Complete genome sequence of Arcobacter acticola.</title>
        <authorList>
            <person name="Miller W."/>
        </authorList>
    </citation>
    <scope>NUCLEOTIDE SEQUENCE [LARGE SCALE GENOMIC DNA]</scope>
    <source>
        <strain evidence="5 6">KCTC 52212</strain>
    </source>
</reference>
<dbReference type="PANTHER" id="PTHR39190">
    <property type="entry name" value="FLAGELLAR ASSEMBLY FACTOR FLIW"/>
    <property type="match status" value="1"/>
</dbReference>
<evidence type="ECO:0000313" key="6">
    <source>
        <dbReference type="Proteomes" id="UP000503483"/>
    </source>
</evidence>
<dbReference type="Proteomes" id="UP000503483">
    <property type="component" value="Chromosome"/>
</dbReference>
<keyword evidence="5" id="KW-0966">Cell projection</keyword>
<dbReference type="AlphaFoldDB" id="A0A6M8ET60"/>
<keyword evidence="5" id="KW-0282">Flagellum</keyword>
<evidence type="ECO:0000313" key="5">
    <source>
        <dbReference type="EMBL" id="QKE27627.1"/>
    </source>
</evidence>
<evidence type="ECO:0000256" key="4">
    <source>
        <dbReference type="ARBA" id="ARBA00023186"/>
    </source>
</evidence>
<proteinExistence type="predicted"/>
<name>A0A6M8ET60_9BACT</name>
<dbReference type="RefSeq" id="WP_172124528.1">
    <property type="nucleotide sequence ID" value="NZ_CP042652.1"/>
</dbReference>
<dbReference type="Pfam" id="PF02623">
    <property type="entry name" value="FliW"/>
    <property type="match status" value="1"/>
</dbReference>
<keyword evidence="5" id="KW-0969">Cilium</keyword>
<evidence type="ECO:0000256" key="2">
    <source>
        <dbReference type="ARBA" id="ARBA00022795"/>
    </source>
</evidence>
<dbReference type="InterPro" id="IPR003775">
    <property type="entry name" value="Flagellar_assembly_factor_FliW"/>
</dbReference>
<keyword evidence="1" id="KW-0963">Cytoplasm</keyword>
<dbReference type="KEGG" id="paco:AACT_0417"/>
<dbReference type="GO" id="GO:0044780">
    <property type="term" value="P:bacterial-type flagellum assembly"/>
    <property type="evidence" value="ECO:0007669"/>
    <property type="project" value="InterPro"/>
</dbReference>
<dbReference type="GO" id="GO:0006417">
    <property type="term" value="P:regulation of translation"/>
    <property type="evidence" value="ECO:0007669"/>
    <property type="project" value="UniProtKB-KW"/>
</dbReference>
<protein>
    <submittedName>
        <fullName evidence="5">Putative flagellin level sensor protein FliW</fullName>
    </submittedName>
</protein>
<dbReference type="InterPro" id="IPR024046">
    <property type="entry name" value="Flagellar_assmbl_FliW_dom_sf"/>
</dbReference>
<keyword evidence="4" id="KW-0143">Chaperone</keyword>
<dbReference type="Gene3D" id="2.30.290.10">
    <property type="entry name" value="BH3618-like"/>
    <property type="match status" value="1"/>
</dbReference>
<dbReference type="PANTHER" id="PTHR39190:SF1">
    <property type="entry name" value="FLAGELLAR ASSEMBLY FACTOR FLIW"/>
    <property type="match status" value="1"/>
</dbReference>